<gene>
    <name evidence="6" type="ORF">D9619_007346</name>
</gene>
<dbReference type="PANTHER" id="PTHR21027">
    <property type="entry name" value="TRNA-SPLICING ENDONUCLEASE SUBUNIT SEN54"/>
    <property type="match status" value="1"/>
</dbReference>
<dbReference type="Pfam" id="PF12928">
    <property type="entry name" value="tRNA_int_end_N2"/>
    <property type="match status" value="1"/>
</dbReference>
<organism evidence="6 7">
    <name type="scientific">Psilocybe cf. subviscida</name>
    <dbReference type="NCBI Taxonomy" id="2480587"/>
    <lineage>
        <taxon>Eukaryota</taxon>
        <taxon>Fungi</taxon>
        <taxon>Dikarya</taxon>
        <taxon>Basidiomycota</taxon>
        <taxon>Agaricomycotina</taxon>
        <taxon>Agaricomycetes</taxon>
        <taxon>Agaricomycetidae</taxon>
        <taxon>Agaricales</taxon>
        <taxon>Agaricineae</taxon>
        <taxon>Strophariaceae</taxon>
        <taxon>Psilocybe</taxon>
    </lineage>
</organism>
<evidence type="ECO:0000256" key="4">
    <source>
        <dbReference type="SAM" id="Phobius"/>
    </source>
</evidence>
<keyword evidence="4" id="KW-1133">Transmembrane helix</keyword>
<dbReference type="CDD" id="cd14014">
    <property type="entry name" value="STKc_PknB_like"/>
    <property type="match status" value="1"/>
</dbReference>
<feature type="compositionally biased region" description="Polar residues" evidence="3">
    <location>
        <begin position="729"/>
        <end position="743"/>
    </location>
</feature>
<keyword evidence="2" id="KW-0819">tRNA processing</keyword>
<dbReference type="InterPro" id="IPR008271">
    <property type="entry name" value="Ser/Thr_kinase_AS"/>
</dbReference>
<feature type="region of interest" description="Disordered" evidence="3">
    <location>
        <begin position="1393"/>
        <end position="1415"/>
    </location>
</feature>
<dbReference type="GO" id="GO:0005524">
    <property type="term" value="F:ATP binding"/>
    <property type="evidence" value="ECO:0007669"/>
    <property type="project" value="InterPro"/>
</dbReference>
<feature type="compositionally biased region" description="Basic and acidic residues" evidence="3">
    <location>
        <begin position="467"/>
        <end position="506"/>
    </location>
</feature>
<feature type="compositionally biased region" description="Polar residues" evidence="3">
    <location>
        <begin position="417"/>
        <end position="433"/>
    </location>
</feature>
<dbReference type="InterPro" id="IPR024336">
    <property type="entry name" value="tRNA_splic_suSen54_N"/>
</dbReference>
<feature type="region of interest" description="Disordered" evidence="3">
    <location>
        <begin position="467"/>
        <end position="539"/>
    </location>
</feature>
<dbReference type="InterPro" id="IPR024337">
    <property type="entry name" value="tRNA_splic_suSen54"/>
</dbReference>
<dbReference type="Proteomes" id="UP000567179">
    <property type="component" value="Unassembled WGS sequence"/>
</dbReference>
<dbReference type="GO" id="GO:0000379">
    <property type="term" value="P:tRNA-type intron splice site recognition and cleavage"/>
    <property type="evidence" value="ECO:0007669"/>
    <property type="project" value="TreeGrafter"/>
</dbReference>
<dbReference type="PANTHER" id="PTHR21027:SF1">
    <property type="entry name" value="TRNA-SPLICING ENDONUCLEASE SUBUNIT SEN54"/>
    <property type="match status" value="1"/>
</dbReference>
<evidence type="ECO:0000256" key="3">
    <source>
        <dbReference type="SAM" id="MobiDB-lite"/>
    </source>
</evidence>
<dbReference type="GO" id="GO:0004672">
    <property type="term" value="F:protein kinase activity"/>
    <property type="evidence" value="ECO:0007669"/>
    <property type="project" value="InterPro"/>
</dbReference>
<name>A0A8H5EWZ0_9AGAR</name>
<comment type="similarity">
    <text evidence="1">Belongs to the SEN54 family.</text>
</comment>
<evidence type="ECO:0000313" key="7">
    <source>
        <dbReference type="Proteomes" id="UP000567179"/>
    </source>
</evidence>
<dbReference type="InterPro" id="IPR011009">
    <property type="entry name" value="Kinase-like_dom_sf"/>
</dbReference>
<keyword evidence="7" id="KW-1185">Reference proteome</keyword>
<protein>
    <recommendedName>
        <fullName evidence="5">Protein kinase domain-containing protein</fullName>
    </recommendedName>
</protein>
<dbReference type="PROSITE" id="PS00108">
    <property type="entry name" value="PROTEIN_KINASE_ST"/>
    <property type="match status" value="1"/>
</dbReference>
<dbReference type="SMART" id="SM00220">
    <property type="entry name" value="S_TKc"/>
    <property type="match status" value="1"/>
</dbReference>
<dbReference type="Gene3D" id="1.10.510.10">
    <property type="entry name" value="Transferase(Phosphotransferase) domain 1"/>
    <property type="match status" value="1"/>
</dbReference>
<dbReference type="EMBL" id="JAACJJ010000043">
    <property type="protein sequence ID" value="KAF5315416.1"/>
    <property type="molecule type" value="Genomic_DNA"/>
</dbReference>
<evidence type="ECO:0000259" key="5">
    <source>
        <dbReference type="PROSITE" id="PS50011"/>
    </source>
</evidence>
<dbReference type="SUPFAM" id="SSF56112">
    <property type="entry name" value="Protein kinase-like (PK-like)"/>
    <property type="match status" value="1"/>
</dbReference>
<feature type="compositionally biased region" description="Acidic residues" evidence="3">
    <location>
        <begin position="1048"/>
        <end position="1063"/>
    </location>
</feature>
<reference evidence="6 7" key="1">
    <citation type="journal article" date="2020" name="ISME J.">
        <title>Uncovering the hidden diversity of litter-decomposition mechanisms in mushroom-forming fungi.</title>
        <authorList>
            <person name="Floudas D."/>
            <person name="Bentzer J."/>
            <person name="Ahren D."/>
            <person name="Johansson T."/>
            <person name="Persson P."/>
            <person name="Tunlid A."/>
        </authorList>
    </citation>
    <scope>NUCLEOTIDE SEQUENCE [LARGE SCALE GENOMIC DNA]</scope>
    <source>
        <strain evidence="6 7">CBS 101986</strain>
    </source>
</reference>
<feature type="region of interest" description="Disordered" evidence="3">
    <location>
        <begin position="255"/>
        <end position="329"/>
    </location>
</feature>
<feature type="region of interest" description="Disordered" evidence="3">
    <location>
        <begin position="721"/>
        <end position="825"/>
    </location>
</feature>
<comment type="caution">
    <text evidence="6">The sequence shown here is derived from an EMBL/GenBank/DDBJ whole genome shotgun (WGS) entry which is preliminary data.</text>
</comment>
<proteinExistence type="inferred from homology"/>
<feature type="compositionally biased region" description="Low complexity" evidence="3">
    <location>
        <begin position="744"/>
        <end position="770"/>
    </location>
</feature>
<dbReference type="PROSITE" id="PS50011">
    <property type="entry name" value="PROTEIN_KINASE_DOM"/>
    <property type="match status" value="1"/>
</dbReference>
<dbReference type="InterPro" id="IPR000719">
    <property type="entry name" value="Prot_kinase_dom"/>
</dbReference>
<feature type="region of interest" description="Disordered" evidence="3">
    <location>
        <begin position="1041"/>
        <end position="1070"/>
    </location>
</feature>
<feature type="region of interest" description="Disordered" evidence="3">
    <location>
        <begin position="347"/>
        <end position="444"/>
    </location>
</feature>
<keyword evidence="4" id="KW-0812">Transmembrane</keyword>
<feature type="compositionally biased region" description="Basic and acidic residues" evidence="3">
    <location>
        <begin position="434"/>
        <end position="444"/>
    </location>
</feature>
<feature type="transmembrane region" description="Helical" evidence="4">
    <location>
        <begin position="21"/>
        <end position="41"/>
    </location>
</feature>
<evidence type="ECO:0000256" key="2">
    <source>
        <dbReference type="ARBA" id="ARBA00022694"/>
    </source>
</evidence>
<feature type="compositionally biased region" description="Polar residues" evidence="3">
    <location>
        <begin position="283"/>
        <end position="300"/>
    </location>
</feature>
<feature type="compositionally biased region" description="Polar residues" evidence="3">
    <location>
        <begin position="358"/>
        <end position="371"/>
    </location>
</feature>
<keyword evidence="4" id="KW-0472">Membrane</keyword>
<dbReference type="OrthoDB" id="68483at2759"/>
<dbReference type="Pfam" id="PF00069">
    <property type="entry name" value="Pkinase"/>
    <property type="match status" value="1"/>
</dbReference>
<evidence type="ECO:0000313" key="6">
    <source>
        <dbReference type="EMBL" id="KAF5315416.1"/>
    </source>
</evidence>
<accession>A0A8H5EWZ0</accession>
<feature type="compositionally biased region" description="Basic and acidic residues" evidence="3">
    <location>
        <begin position="517"/>
        <end position="526"/>
    </location>
</feature>
<feature type="compositionally biased region" description="Pro residues" evidence="3">
    <location>
        <begin position="1393"/>
        <end position="1406"/>
    </location>
</feature>
<feature type="domain" description="Protein kinase" evidence="5">
    <location>
        <begin position="1"/>
        <end position="220"/>
    </location>
</feature>
<sequence length="1487" mass="165490">MALWNEMKIVRNFKSDPHPSIIPFHSFIITPSYAIITMTYLPTLIPVEVAEDKAREWFRYLLSGVEFLHKRGVVHNDIKPANILISTKNVPVLVDFGFAEKYDIQSDTAFHSNLSYGTPEVYLAPERARGLPHDTRKSDVWSLGITFFEVLTGRTPFEETDGEQFESNEDLERYWSRTMRGKWVGTWSFSQPMEKLLQRMISPNADLRCTATQAMADSFWKAPGAEASSNLHKRASSYNSSIVFEKDMDKLLNMTPSSWKGKKGLDKENMMSPPGLASPDVFNDSTNRRQGLAKSKSQSRVAPPRKRPGAMDLSPIKASPNPSPYTGTKAGKENIMAFNMLANVANSDKKPHHHQRSENATPDASFASSNAGKVRRPFGMNLSNLPQPRQPHVASLSKKPSGHSHGAKAVKILGELRTNTNMNPNDSIRSSTSAKDRVREWEREKERLREIERLQELERERDVVHRRDREARQMEKERRREGREEARERERGEEKQSKNASVKEIRIPATPGLPMARKNEDRENVSRAKQSPMLPSFSLGSPFGNVLNMVNDTPQSRAPRTTMGSAKNIFKHSIKASIDKTMQFYKSSTIAQVTSGRSTPARGFSFDISRPNPDTIEMRKESWEMAAEAGSSAISPISGPRYTAQNERMGSDAQNDRMTDWMKNVDRVIEDAKADFQRAGQPYEAPLAPLPPPLSRNVSQNRTSRLPRRVLAASQIFQADEHGNLSPMGDSSTANSTFLSVGNTSRGSTSPTSPPATTTVPTTPEVTMSPLPAETPSKANIPEVYTPSRPRRATVSTRSPEPPVPVVTIDEGTPSKKKEKSKSHGNLFQRQIAPLDVLEAEINRVEPPPPTPRLSDVVDRSLFIAAPLRSRDNLLDCTIEYSRSPSLDDLTSSPCHVEPYPQRPRASYDVPIPDTPSRHRIEGVYDRFLMATSGVKRLGKGYQSDNIAPAIGPTGSATLQYGKGRSFYSTRRPMPPPVSSADQFRAAASVDELGNMSYAASPPHADLKQHEGHGTASLVRKAIKLMNMDDNLETPTAHLQKAPLDGQPAEDNDEQSSDEEDGGLDWTKLLPASARPVIPKRGEKDFEPRAGGGTNLQLHILDRARAAMFDTLRTTRTISSKAISYGTWHPDIARTSVSVARGIHFSNMGHSAPRSVLDENGSSKLQKRLELLPEEAIYLIERGALFCWKQMNMNLKQIPGLSEVEGSPMSVQQAYSEMIGKGDLSLEKFQVYAYLKRLGYVVTRANPPDSNYPTPPPRAEATASMSIMQRISRTFSTCISTLVRALLGGFNWWHPVCISRWLHHDKNYPSLFRSLRFIPSGHGVPLQPSALTPIARETTPYRIFYNVYKPSTPFKKSSPPQPDFQLVVINGRTTPMPTLQELTDLFDVLPESPLPAPRQKRPPPGAPATVPNTPAPPIVAPEQTLLQKLFPWFFKTMPTPSAAPARKINPFMALKSGKKIVIIAVVDASNTSFFRFGQGEFTEWPMV</sequence>
<dbReference type="GO" id="GO:0000214">
    <property type="term" value="C:tRNA-intron endonuclease complex"/>
    <property type="evidence" value="ECO:0007669"/>
    <property type="project" value="TreeGrafter"/>
</dbReference>
<evidence type="ECO:0000256" key="1">
    <source>
        <dbReference type="ARBA" id="ARBA00005736"/>
    </source>
</evidence>